<comment type="caution">
    <text evidence="1">The sequence shown here is derived from an EMBL/GenBank/DDBJ whole genome shotgun (WGS) entry which is preliminary data.</text>
</comment>
<dbReference type="AlphaFoldDB" id="A0A0B2VCB8"/>
<reference evidence="1 2" key="1">
    <citation type="submission" date="2014-11" db="EMBL/GenBank/DDBJ databases">
        <title>Genetic blueprint of the zoonotic pathogen Toxocara canis.</title>
        <authorList>
            <person name="Zhu X.-Q."/>
            <person name="Korhonen P.K."/>
            <person name="Cai H."/>
            <person name="Young N.D."/>
            <person name="Nejsum P."/>
            <person name="von Samson-Himmelstjerna G."/>
            <person name="Boag P.R."/>
            <person name="Tan P."/>
            <person name="Li Q."/>
            <person name="Min J."/>
            <person name="Yang Y."/>
            <person name="Wang X."/>
            <person name="Fang X."/>
            <person name="Hall R.S."/>
            <person name="Hofmann A."/>
            <person name="Sternberg P.W."/>
            <person name="Jex A.R."/>
            <person name="Gasser R.B."/>
        </authorList>
    </citation>
    <scope>NUCLEOTIDE SEQUENCE [LARGE SCALE GENOMIC DNA]</scope>
    <source>
        <strain evidence="1">PN_DK_2014</strain>
    </source>
</reference>
<name>A0A0B2VCB8_TOXCA</name>
<keyword evidence="2" id="KW-1185">Reference proteome</keyword>
<organism evidence="1 2">
    <name type="scientific">Toxocara canis</name>
    <name type="common">Canine roundworm</name>
    <dbReference type="NCBI Taxonomy" id="6265"/>
    <lineage>
        <taxon>Eukaryota</taxon>
        <taxon>Metazoa</taxon>
        <taxon>Ecdysozoa</taxon>
        <taxon>Nematoda</taxon>
        <taxon>Chromadorea</taxon>
        <taxon>Rhabditida</taxon>
        <taxon>Spirurina</taxon>
        <taxon>Ascaridomorpha</taxon>
        <taxon>Ascaridoidea</taxon>
        <taxon>Toxocaridae</taxon>
        <taxon>Toxocara</taxon>
    </lineage>
</organism>
<sequence length="132" mass="14980">MADDPTPKYAVVRASSADQLYRLHQRYVHSALDEMSNQFVRRSHSLQYDVNVDDRSEHTDGRHARSASTAIRTLHRIAENENEDECGDWIRLSTEGNQTMQSLLRSSQGFRFVDYAKKSGLFDAMGNTGALT</sequence>
<dbReference type="Proteomes" id="UP000031036">
    <property type="component" value="Unassembled WGS sequence"/>
</dbReference>
<proteinExistence type="predicted"/>
<protein>
    <submittedName>
        <fullName evidence="1">Uncharacterized protein</fullName>
    </submittedName>
</protein>
<accession>A0A0B2VCB8</accession>
<dbReference type="EMBL" id="JPKZ01001947">
    <property type="protein sequence ID" value="KHN79119.1"/>
    <property type="molecule type" value="Genomic_DNA"/>
</dbReference>
<evidence type="ECO:0000313" key="2">
    <source>
        <dbReference type="Proteomes" id="UP000031036"/>
    </source>
</evidence>
<gene>
    <name evidence="1" type="ORF">Tcan_14470</name>
</gene>
<evidence type="ECO:0000313" key="1">
    <source>
        <dbReference type="EMBL" id="KHN79119.1"/>
    </source>
</evidence>